<dbReference type="AlphaFoldDB" id="A0A2D2D4Y1"/>
<dbReference type="PANTHER" id="PTHR32309">
    <property type="entry name" value="TYROSINE-PROTEIN KINASE"/>
    <property type="match status" value="1"/>
</dbReference>
<keyword evidence="3" id="KW-0812">Transmembrane</keyword>
<dbReference type="STRING" id="595536.GCA_000178815_01004"/>
<protein>
    <submittedName>
        <fullName evidence="4">Capsule biosynthesis protein</fullName>
    </submittedName>
</protein>
<feature type="compositionally biased region" description="Gly residues" evidence="2">
    <location>
        <begin position="126"/>
        <end position="142"/>
    </location>
</feature>
<gene>
    <name evidence="4" type="ORF">CQW49_20970</name>
</gene>
<evidence type="ECO:0000313" key="4">
    <source>
        <dbReference type="EMBL" id="ATQ70081.1"/>
    </source>
</evidence>
<evidence type="ECO:0000256" key="3">
    <source>
        <dbReference type="SAM" id="Phobius"/>
    </source>
</evidence>
<dbReference type="InterPro" id="IPR050445">
    <property type="entry name" value="Bact_polysacc_biosynth/exp"/>
</dbReference>
<keyword evidence="1" id="KW-0175">Coiled coil</keyword>
<evidence type="ECO:0000313" key="5">
    <source>
        <dbReference type="Proteomes" id="UP000230709"/>
    </source>
</evidence>
<keyword evidence="3" id="KW-0472">Membrane</keyword>
<dbReference type="Proteomes" id="UP000230709">
    <property type="component" value="Chromosome"/>
</dbReference>
<feature type="coiled-coil region" evidence="1">
    <location>
        <begin position="334"/>
        <end position="398"/>
    </location>
</feature>
<keyword evidence="3" id="KW-1133">Transmembrane helix</keyword>
<dbReference type="GO" id="GO:0004713">
    <property type="term" value="F:protein tyrosine kinase activity"/>
    <property type="evidence" value="ECO:0007669"/>
    <property type="project" value="TreeGrafter"/>
</dbReference>
<proteinExistence type="predicted"/>
<dbReference type="GO" id="GO:0005886">
    <property type="term" value="C:plasma membrane"/>
    <property type="evidence" value="ECO:0007669"/>
    <property type="project" value="TreeGrafter"/>
</dbReference>
<sequence>MTDDVKERVETLEAAPSADGIAGAASASRRAPLATLGRLARSLGAPPVAARIVVAQIERVAVEADRAWRWRDRIPPALGSFIAFVLAPALAATLYFAFIASDQFTVETRFSVRSLDTFDPPSTPVLGGGGQGGGQGGGTASAMTGGGGVTIETSTQNAFVITSYIRSRAIVDDLSAKIRLRDIFQRPEADFWARLGKNASIEKLVDYWISMVETDVDSGSGVVTAKVRAFRREDALALGRALISASEDLVNRISDRARRDATTMAEQDVRRAFVTVQSALAELNKFRDQFGMIDPSSKSTEIGSLLAPLIGDKIRLENEMFVATRELSPDAPTVRVLREQIETAEKQIKELEAKLTNREGGGAVSGSIAKFEELDLQRTLAEQLYAMARSNLDRAQQRANRQTLYLTVFVPPAMPEDSRYPRRLNFSVLIFIALGVIWSIAMMVLASIEDHRL</sequence>
<dbReference type="KEGG" id="mtw:CQW49_20970"/>
<feature type="transmembrane region" description="Helical" evidence="3">
    <location>
        <begin position="424"/>
        <end position="448"/>
    </location>
</feature>
<name>A0A2D2D4Y1_METT3</name>
<evidence type="ECO:0000256" key="1">
    <source>
        <dbReference type="SAM" id="Coils"/>
    </source>
</evidence>
<accession>A0A2D2D4Y1</accession>
<feature type="region of interest" description="Disordered" evidence="2">
    <location>
        <begin position="121"/>
        <end position="142"/>
    </location>
</feature>
<keyword evidence="5" id="KW-1185">Reference proteome</keyword>
<evidence type="ECO:0000256" key="2">
    <source>
        <dbReference type="SAM" id="MobiDB-lite"/>
    </source>
</evidence>
<dbReference type="EMBL" id="CP023737">
    <property type="protein sequence ID" value="ATQ70081.1"/>
    <property type="molecule type" value="Genomic_DNA"/>
</dbReference>
<dbReference type="PANTHER" id="PTHR32309:SF13">
    <property type="entry name" value="FERRIC ENTEROBACTIN TRANSPORT PROTEIN FEPE"/>
    <property type="match status" value="1"/>
</dbReference>
<feature type="transmembrane region" description="Helical" evidence="3">
    <location>
        <begin position="78"/>
        <end position="100"/>
    </location>
</feature>
<organism evidence="4 5">
    <name type="scientific">Methylosinus trichosporium (strain ATCC 35070 / NCIMB 11131 / UNIQEM 75 / OB3b)</name>
    <dbReference type="NCBI Taxonomy" id="595536"/>
    <lineage>
        <taxon>Bacteria</taxon>
        <taxon>Pseudomonadati</taxon>
        <taxon>Pseudomonadota</taxon>
        <taxon>Alphaproteobacteria</taxon>
        <taxon>Hyphomicrobiales</taxon>
        <taxon>Methylocystaceae</taxon>
        <taxon>Methylosinus</taxon>
    </lineage>
</organism>
<reference evidence="5" key="1">
    <citation type="submission" date="2017-10" db="EMBL/GenBank/DDBJ databases">
        <title>Completed PacBio SMRT sequence of Methylosinus trichosporium OB3b reveals presence of a third large plasmid.</title>
        <authorList>
            <person name="Charles T.C."/>
            <person name="Lynch M.D.J."/>
            <person name="Heil J.R."/>
            <person name="Cheng J."/>
        </authorList>
    </citation>
    <scope>NUCLEOTIDE SEQUENCE [LARGE SCALE GENOMIC DNA]</scope>
    <source>
        <strain evidence="5">OB3b</strain>
    </source>
</reference>
<dbReference type="RefSeq" id="WP_003614405.1">
    <property type="nucleotide sequence ID" value="NZ_ADVE02000001.1"/>
</dbReference>